<dbReference type="AlphaFoldDB" id="A0A520XE69"/>
<feature type="domain" description="ATPase" evidence="1">
    <location>
        <begin position="9"/>
        <end position="212"/>
    </location>
</feature>
<dbReference type="GO" id="GO:0005524">
    <property type="term" value="F:ATP binding"/>
    <property type="evidence" value="ECO:0007669"/>
    <property type="project" value="UniProtKB-KW"/>
</dbReference>
<proteinExistence type="predicted"/>
<dbReference type="Gene3D" id="3.40.50.300">
    <property type="entry name" value="P-loop containing nucleotide triphosphate hydrolases"/>
    <property type="match status" value="1"/>
</dbReference>
<keyword evidence="3" id="KW-0547">Nucleotide-binding</keyword>
<evidence type="ECO:0000313" key="3">
    <source>
        <dbReference type="EMBL" id="RZV39494.1"/>
    </source>
</evidence>
<sequence length="484" mass="56995">MIQFCTMKFYDRKYELDKLKEIYDLSAEFSHMVVITGRRRIGKTELIVKFAQKKDDIVYFFVSKKKPVVLLQEYRDILSLKIPFLKNTAFITFEDFFNFLFSYMKENRLIIIFDEFQNFESVEPSVFSVLQNYWDSKKNDIKGAFIFIGSVFSSMQRIFAGENEPLAGRTTAKLYIEPLKPSALVEMLEDYNVKTPSNLLFYYSLFGGVPKYYFLLDRYKLFPKSKAEVIKKLFCERNAPLQNEGREIFIEEFGKNYGVYFSILQSIASGNTQMVRIADYCGININSIGKYLEELTSLYKIIERKLPVTEYKVEAKIGRYRIIDNAVSFWFRYIYKNQSLIEIGEEKILLDKIYADLNTFMGFKFEELIKSILIEKNSDVGNNPLPFQFTKIGGFWTKKENIEIDIVAYNEEEKKIIFGECKLNGNGFNSIDVKKFKEKASFVKWERNIRAEYFALFSLVDVNEEIKIKLEKEKIKVYSLRNLL</sequence>
<accession>A0A520XE69</accession>
<comment type="caution">
    <text evidence="3">The sequence shown here is derived from an EMBL/GenBank/DDBJ whole genome shotgun (WGS) entry which is preliminary data.</text>
</comment>
<dbReference type="Proteomes" id="UP000322454">
    <property type="component" value="Unassembled WGS sequence"/>
</dbReference>
<dbReference type="SUPFAM" id="SSF52980">
    <property type="entry name" value="Restriction endonuclease-like"/>
    <property type="match status" value="1"/>
</dbReference>
<dbReference type="PANTHER" id="PTHR34704:SF1">
    <property type="entry name" value="ATPASE"/>
    <property type="match status" value="1"/>
</dbReference>
<gene>
    <name evidence="3" type="ORF">EVJ48_04695</name>
</gene>
<evidence type="ECO:0000259" key="2">
    <source>
        <dbReference type="Pfam" id="PF03008"/>
    </source>
</evidence>
<dbReference type="Pfam" id="PF03008">
    <property type="entry name" value="DUF234"/>
    <property type="match status" value="1"/>
</dbReference>
<dbReference type="InterPro" id="IPR027417">
    <property type="entry name" value="P-loop_NTPase"/>
</dbReference>
<reference evidence="3 4" key="1">
    <citation type="submission" date="2019-01" db="EMBL/GenBank/DDBJ databases">
        <title>Insights into ecological role of a new deltaproteobacterial order Candidatus Sinidesulfobacterales (Sva0485) by metagenomics and metatranscriptomics.</title>
        <authorList>
            <person name="Tan S."/>
            <person name="Liu J."/>
            <person name="Fang Y."/>
            <person name="Hedlund B."/>
            <person name="Lian Z.-H."/>
            <person name="Huang L.-Y."/>
            <person name="Li J.-T."/>
            <person name="Huang L.-N."/>
            <person name="Li W.-J."/>
            <person name="Jiang H.-C."/>
            <person name="Dong H.-L."/>
            <person name="Shu W.-S."/>
        </authorList>
    </citation>
    <scope>NUCLEOTIDE SEQUENCE [LARGE SCALE GENOMIC DNA]</scope>
    <source>
        <strain evidence="3">AP4</strain>
    </source>
</reference>
<dbReference type="PANTHER" id="PTHR34704">
    <property type="entry name" value="ATPASE"/>
    <property type="match status" value="1"/>
</dbReference>
<dbReference type="SUPFAM" id="SSF52540">
    <property type="entry name" value="P-loop containing nucleoside triphosphate hydrolases"/>
    <property type="match status" value="1"/>
</dbReference>
<evidence type="ECO:0000259" key="1">
    <source>
        <dbReference type="Pfam" id="PF01637"/>
    </source>
</evidence>
<dbReference type="InterPro" id="IPR004256">
    <property type="entry name" value="DUF234"/>
</dbReference>
<dbReference type="InterPro" id="IPR011579">
    <property type="entry name" value="ATPase_dom"/>
</dbReference>
<evidence type="ECO:0000313" key="4">
    <source>
        <dbReference type="Proteomes" id="UP000322454"/>
    </source>
</evidence>
<feature type="domain" description="DUF234" evidence="2">
    <location>
        <begin position="330"/>
        <end position="424"/>
    </location>
</feature>
<protein>
    <submittedName>
        <fullName evidence="3">ATP-binding protein</fullName>
    </submittedName>
</protein>
<organism evidence="3 4">
    <name type="scientific">Candidatus Acidulodesulfobacterium acidiphilum</name>
    <dbReference type="NCBI Taxonomy" id="2597224"/>
    <lineage>
        <taxon>Bacteria</taxon>
        <taxon>Deltaproteobacteria</taxon>
        <taxon>Candidatus Acidulodesulfobacterales</taxon>
        <taxon>Candidatus Acidulodesulfobacterium</taxon>
    </lineage>
</organism>
<name>A0A520XE69_9DELT</name>
<dbReference type="Pfam" id="PF01637">
    <property type="entry name" value="ATPase_2"/>
    <property type="match status" value="1"/>
</dbReference>
<dbReference type="EMBL" id="SHMQ01000010">
    <property type="protein sequence ID" value="RZV39494.1"/>
    <property type="molecule type" value="Genomic_DNA"/>
</dbReference>
<keyword evidence="3" id="KW-0067">ATP-binding</keyword>
<dbReference type="InterPro" id="IPR011335">
    <property type="entry name" value="Restrct_endonuc-II-like"/>
</dbReference>